<dbReference type="AlphaFoldDB" id="A0A1E3HN24"/>
<feature type="compositionally biased region" description="Polar residues" evidence="1">
    <location>
        <begin position="587"/>
        <end position="603"/>
    </location>
</feature>
<dbReference type="Proteomes" id="UP000094065">
    <property type="component" value="Unassembled WGS sequence"/>
</dbReference>
<feature type="compositionally biased region" description="Basic and acidic residues" evidence="1">
    <location>
        <begin position="211"/>
        <end position="222"/>
    </location>
</feature>
<feature type="compositionally biased region" description="Polar residues" evidence="1">
    <location>
        <begin position="34"/>
        <end position="47"/>
    </location>
</feature>
<sequence>MPSESALSQAAVRHLLPEPTLSTSSPFHPAYTMSRASTSSQPRSLRQIQEAAGSRRGSAMSIDPWGPLEDEWDESPHFRHGSPGWCFPPRSSTASSVSQQTSALSYGTRMRLSEDVERRNSFGGVEGRRRSSNRSLVGFGFSTSRRRKSSGLHNVYASHRLRSSASSGGYSLKSVDEDRLHQLQRLGLLRRRYSDVVDTRSESEDEIEEPDTSRRSDLREMLSRWSLSSSDHHHYEEDEDDGEAEILTASYASTPAHPFPSFPERSSLSPDPVESPFVDGLGTVPISSYPPPHSPPFPAHLPVPDTSSYTFGGPSSRPSLQRSLTDYAFPPRNTGAPHLPELPSPIRNALSTIAPASRYAVHLHAERLTGSFPVARTAPIGSSPLRETARRQSVMSSEEGGPSQRGSLADAPPLFPRQEDQCVWRPNAPHSIPLPINPYRFPTTSSLAVQAPSQYQFPSLSPSAASFNSATSFESLITPRAAPVTISGVRDGPTTDERLAAEAAGEAELEGYPFHASPIERTSAPASPSILHVRGEAPPLAGGMRRTLSVTFADNIPLGLKGQKRGSWSSVSVYSTTSTSSRRGSSMNEEATANVGQKRSSSPLAKLFKMAGKGKENVERVPTRRGSRKRSGSADAMWEGLGLDSSRGRR</sequence>
<reference evidence="2 3" key="1">
    <citation type="submission" date="2016-06" db="EMBL/GenBank/DDBJ databases">
        <title>Evolution of pathogenesis and genome organization in the Tremellales.</title>
        <authorList>
            <person name="Cuomo C."/>
            <person name="Litvintseva A."/>
            <person name="Heitman J."/>
            <person name="Chen Y."/>
            <person name="Sun S."/>
            <person name="Springer D."/>
            <person name="Dromer F."/>
            <person name="Young S."/>
            <person name="Zeng Q."/>
            <person name="Chapman S."/>
            <person name="Gujja S."/>
            <person name="Saif S."/>
            <person name="Birren B."/>
        </authorList>
    </citation>
    <scope>NUCLEOTIDE SEQUENCE [LARGE SCALE GENOMIC DNA]</scope>
    <source>
        <strain evidence="2 3">CBS 6039</strain>
    </source>
</reference>
<dbReference type="EMBL" id="AWGJ01000007">
    <property type="protein sequence ID" value="ODN77555.1"/>
    <property type="molecule type" value="Genomic_DNA"/>
</dbReference>
<evidence type="ECO:0000256" key="1">
    <source>
        <dbReference type="SAM" id="MobiDB-lite"/>
    </source>
</evidence>
<dbReference type="STRING" id="1295533.A0A1E3HN24"/>
<organism evidence="2 3">
    <name type="scientific">Cryptococcus amylolentus CBS 6039</name>
    <dbReference type="NCBI Taxonomy" id="1295533"/>
    <lineage>
        <taxon>Eukaryota</taxon>
        <taxon>Fungi</taxon>
        <taxon>Dikarya</taxon>
        <taxon>Basidiomycota</taxon>
        <taxon>Agaricomycotina</taxon>
        <taxon>Tremellomycetes</taxon>
        <taxon>Tremellales</taxon>
        <taxon>Cryptococcaceae</taxon>
        <taxon>Cryptococcus</taxon>
    </lineage>
</organism>
<comment type="caution">
    <text evidence="2">The sequence shown here is derived from an EMBL/GenBank/DDBJ whole genome shotgun (WGS) entry which is preliminary data.</text>
</comment>
<feature type="region of interest" description="Disordered" evidence="1">
    <location>
        <begin position="194"/>
        <end position="327"/>
    </location>
</feature>
<name>A0A1E3HN24_9TREE</name>
<dbReference type="OrthoDB" id="2564927at2759"/>
<dbReference type="GeneID" id="30156036"/>
<keyword evidence="3" id="KW-1185">Reference proteome</keyword>
<gene>
    <name evidence="2" type="ORF">L202_04727</name>
</gene>
<accession>A0A1E3HN24</accession>
<feature type="compositionally biased region" description="Basic and acidic residues" evidence="1">
    <location>
        <begin position="111"/>
        <end position="120"/>
    </location>
</feature>
<proteinExistence type="predicted"/>
<protein>
    <submittedName>
        <fullName evidence="2">Uncharacterized protein</fullName>
    </submittedName>
</protein>
<feature type="region of interest" description="Disordered" evidence="1">
    <location>
        <begin position="576"/>
        <end position="650"/>
    </location>
</feature>
<feature type="compositionally biased region" description="Basic and acidic residues" evidence="1">
    <location>
        <begin position="613"/>
        <end position="622"/>
    </location>
</feature>
<feature type="region of interest" description="Disordered" evidence="1">
    <location>
        <begin position="1"/>
        <end position="155"/>
    </location>
</feature>
<feature type="compositionally biased region" description="Pro residues" evidence="1">
    <location>
        <begin position="288"/>
        <end position="301"/>
    </location>
</feature>
<evidence type="ECO:0000313" key="2">
    <source>
        <dbReference type="EMBL" id="ODN77555.1"/>
    </source>
</evidence>
<feature type="region of interest" description="Disordered" evidence="1">
    <location>
        <begin position="378"/>
        <end position="414"/>
    </location>
</feature>
<dbReference type="RefSeq" id="XP_018992791.1">
    <property type="nucleotide sequence ID" value="XM_019138848.1"/>
</dbReference>
<feature type="compositionally biased region" description="Low complexity" evidence="1">
    <location>
        <begin position="91"/>
        <end position="105"/>
    </location>
</feature>
<feature type="compositionally biased region" description="Low complexity" evidence="1">
    <location>
        <begin position="576"/>
        <end position="586"/>
    </location>
</feature>
<evidence type="ECO:0000313" key="3">
    <source>
        <dbReference type="Proteomes" id="UP000094065"/>
    </source>
</evidence>